<comment type="caution">
    <text evidence="2">The sequence shown here is derived from an EMBL/GenBank/DDBJ whole genome shotgun (WGS) entry which is preliminary data.</text>
</comment>
<reference evidence="2 3" key="1">
    <citation type="journal article" date="2017" name="Gigascience">
        <title>Genome sequence of the small brown planthopper, Laodelphax striatellus.</title>
        <authorList>
            <person name="Zhu J."/>
            <person name="Jiang F."/>
            <person name="Wang X."/>
            <person name="Yang P."/>
            <person name="Bao Y."/>
            <person name="Zhao W."/>
            <person name="Wang W."/>
            <person name="Lu H."/>
            <person name="Wang Q."/>
            <person name="Cui N."/>
            <person name="Li J."/>
            <person name="Chen X."/>
            <person name="Luo L."/>
            <person name="Yu J."/>
            <person name="Kang L."/>
            <person name="Cui F."/>
        </authorList>
    </citation>
    <scope>NUCLEOTIDE SEQUENCE [LARGE SCALE GENOMIC DNA]</scope>
    <source>
        <strain evidence="2">Lst14</strain>
    </source>
</reference>
<protein>
    <submittedName>
        <fullName evidence="2">Uncharacterized protein</fullName>
    </submittedName>
</protein>
<dbReference type="STRING" id="195883.A0A482X6B8"/>
<keyword evidence="1" id="KW-0812">Transmembrane</keyword>
<feature type="transmembrane region" description="Helical" evidence="1">
    <location>
        <begin position="74"/>
        <end position="98"/>
    </location>
</feature>
<keyword evidence="1" id="KW-0472">Membrane</keyword>
<dbReference type="OrthoDB" id="7464126at2759"/>
<keyword evidence="3" id="KW-1185">Reference proteome</keyword>
<organism evidence="2 3">
    <name type="scientific">Laodelphax striatellus</name>
    <name type="common">Small brown planthopper</name>
    <name type="synonym">Delphax striatella</name>
    <dbReference type="NCBI Taxonomy" id="195883"/>
    <lineage>
        <taxon>Eukaryota</taxon>
        <taxon>Metazoa</taxon>
        <taxon>Ecdysozoa</taxon>
        <taxon>Arthropoda</taxon>
        <taxon>Hexapoda</taxon>
        <taxon>Insecta</taxon>
        <taxon>Pterygota</taxon>
        <taxon>Neoptera</taxon>
        <taxon>Paraneoptera</taxon>
        <taxon>Hemiptera</taxon>
        <taxon>Auchenorrhyncha</taxon>
        <taxon>Fulgoroidea</taxon>
        <taxon>Delphacidae</taxon>
        <taxon>Criomorphinae</taxon>
        <taxon>Laodelphax</taxon>
    </lineage>
</organism>
<evidence type="ECO:0000313" key="3">
    <source>
        <dbReference type="Proteomes" id="UP000291343"/>
    </source>
</evidence>
<dbReference type="EMBL" id="QKKF02016927">
    <property type="protein sequence ID" value="RZF41263.1"/>
    <property type="molecule type" value="Genomic_DNA"/>
</dbReference>
<keyword evidence="1" id="KW-1133">Transmembrane helix</keyword>
<dbReference type="InParanoid" id="A0A482X6B8"/>
<dbReference type="Proteomes" id="UP000291343">
    <property type="component" value="Unassembled WGS sequence"/>
</dbReference>
<dbReference type="AlphaFoldDB" id="A0A482X6B8"/>
<gene>
    <name evidence="2" type="ORF">LSTR_LSTR010491</name>
</gene>
<accession>A0A482X6B8</accession>
<name>A0A482X6B8_LAOST</name>
<evidence type="ECO:0000256" key="1">
    <source>
        <dbReference type="SAM" id="Phobius"/>
    </source>
</evidence>
<sequence length="123" mass="14074">MTKIGLVNLATHDPEASNREMELKLDFRYLLQHSSGGEVGLLKTLIDEGQKSMLEHPLCGAFLYIKWLKIRRFYFCRLFLTAIFVILLSVILTALAHYCYNSAANRTITDLNCAETIRCWALC</sequence>
<proteinExistence type="predicted"/>
<evidence type="ECO:0000313" key="2">
    <source>
        <dbReference type="EMBL" id="RZF41263.1"/>
    </source>
</evidence>